<proteinExistence type="predicted"/>
<name>A0A1I5CLP0_9FLAO</name>
<gene>
    <name evidence="2" type="ORF">SAMN04487989_105150</name>
</gene>
<keyword evidence="1" id="KW-0732">Signal</keyword>
<evidence type="ECO:0000256" key="1">
    <source>
        <dbReference type="SAM" id="SignalP"/>
    </source>
</evidence>
<evidence type="ECO:0008006" key="4">
    <source>
        <dbReference type="Google" id="ProtNLM"/>
    </source>
</evidence>
<dbReference type="Proteomes" id="UP000198705">
    <property type="component" value="Unassembled WGS sequence"/>
</dbReference>
<evidence type="ECO:0000313" key="3">
    <source>
        <dbReference type="Proteomes" id="UP000198705"/>
    </source>
</evidence>
<feature type="chain" id="PRO_5011653355" description="DUF3078 domain-containing protein" evidence="1">
    <location>
        <begin position="19"/>
        <end position="322"/>
    </location>
</feature>
<organism evidence="2 3">
    <name type="scientific">Bizionia echini</name>
    <dbReference type="NCBI Taxonomy" id="649333"/>
    <lineage>
        <taxon>Bacteria</taxon>
        <taxon>Pseudomonadati</taxon>
        <taxon>Bacteroidota</taxon>
        <taxon>Flavobacteriia</taxon>
        <taxon>Flavobacteriales</taxon>
        <taxon>Flavobacteriaceae</taxon>
        <taxon>Bizionia</taxon>
    </lineage>
</organism>
<keyword evidence="3" id="KW-1185">Reference proteome</keyword>
<reference evidence="3" key="1">
    <citation type="submission" date="2016-10" db="EMBL/GenBank/DDBJ databases">
        <authorList>
            <person name="Varghese N."/>
            <person name="Submissions S."/>
        </authorList>
    </citation>
    <scope>NUCLEOTIDE SEQUENCE [LARGE SCALE GENOMIC DNA]</scope>
    <source>
        <strain evidence="3">DSM 23925</strain>
    </source>
</reference>
<dbReference type="InterPro" id="IPR021428">
    <property type="entry name" value="DUF3078"/>
</dbReference>
<dbReference type="AlphaFoldDB" id="A0A1I5CLP0"/>
<dbReference type="Pfam" id="PF11276">
    <property type="entry name" value="DUF3078"/>
    <property type="match status" value="1"/>
</dbReference>
<evidence type="ECO:0000313" key="2">
    <source>
        <dbReference type="EMBL" id="SFN87802.1"/>
    </source>
</evidence>
<accession>A0A1I5CLP0</accession>
<dbReference type="STRING" id="649333.SAMN04487989_105150"/>
<dbReference type="RefSeq" id="WP_092209134.1">
    <property type="nucleotide sequence ID" value="NZ_FOVN01000005.1"/>
</dbReference>
<protein>
    <recommendedName>
        <fullName evidence="4">DUF3078 domain-containing protein</fullName>
    </recommendedName>
</protein>
<feature type="signal peptide" evidence="1">
    <location>
        <begin position="1"/>
        <end position="18"/>
    </location>
</feature>
<dbReference type="OrthoDB" id="1495718at2"/>
<sequence length="322" mass="36946">MRKSVVLFLFLIVQFVSAQPDSLYFKPAINPNVPVWSNTNTAGLDINEVAFVNWNSGGSNSISALIGLNSVLRYQYRNFIWDSNLLARYGLNKQEEQEFRKTDDLLEISSSLGFRKNKLTNWYYSARFSFRTQFANGYNYPNTSNEISKFMAPGYLFLGGGIEYGKNIDKFSMYFSPLTLKTTFVFDEALSDAGSFGVMPAEYDANGNLIRSGERVRKELGILLTSAYETQLFENIAIRNFMSFYTDYINDFGNVDIDWEIVFDFKVNNFVRATLGSHLKYDNDVKIQEEVTNPEMEETEFIELGARVQWKQLLGVGVVYEF</sequence>
<dbReference type="EMBL" id="FOVN01000005">
    <property type="protein sequence ID" value="SFN87802.1"/>
    <property type="molecule type" value="Genomic_DNA"/>
</dbReference>